<feature type="compositionally biased region" description="Low complexity" evidence="1">
    <location>
        <begin position="779"/>
        <end position="797"/>
    </location>
</feature>
<feature type="transmembrane region" description="Helical" evidence="2">
    <location>
        <begin position="2988"/>
        <end position="3008"/>
    </location>
</feature>
<evidence type="ECO:0000259" key="3">
    <source>
        <dbReference type="Pfam" id="PF01345"/>
    </source>
</evidence>
<dbReference type="NCBIfam" id="TIGR04226">
    <property type="entry name" value="RrgB_K2N_iso_D2"/>
    <property type="match status" value="3"/>
</dbReference>
<reference evidence="4" key="1">
    <citation type="journal article" date="2014" name="Int. J. Syst. Evol. Microbiol.">
        <title>Complete genome sequence of Corynebacterium casei LMG S-19264T (=DSM 44701T), isolated from a smear-ripened cheese.</title>
        <authorList>
            <consortium name="US DOE Joint Genome Institute (JGI-PGF)"/>
            <person name="Walter F."/>
            <person name="Albersmeier A."/>
            <person name="Kalinowski J."/>
            <person name="Ruckert C."/>
        </authorList>
    </citation>
    <scope>NUCLEOTIDE SEQUENCE</scope>
    <source>
        <strain evidence="4">CGMCC 1.12181</strain>
    </source>
</reference>
<dbReference type="EMBL" id="BMEO01000003">
    <property type="protein sequence ID" value="GGF89298.1"/>
    <property type="molecule type" value="Genomic_DNA"/>
</dbReference>
<feature type="compositionally biased region" description="Low complexity" evidence="1">
    <location>
        <begin position="2260"/>
        <end position="2274"/>
    </location>
</feature>
<feature type="compositionally biased region" description="Low complexity" evidence="1">
    <location>
        <begin position="2961"/>
        <end position="2977"/>
    </location>
</feature>
<protein>
    <recommendedName>
        <fullName evidence="3">DUF11 domain-containing protein</fullName>
    </recommendedName>
</protein>
<evidence type="ECO:0000256" key="2">
    <source>
        <dbReference type="SAM" id="Phobius"/>
    </source>
</evidence>
<name>A0A917CI03_9GAMM</name>
<feature type="region of interest" description="Disordered" evidence="1">
    <location>
        <begin position="2123"/>
        <end position="2162"/>
    </location>
</feature>
<reference evidence="4" key="2">
    <citation type="submission" date="2020-09" db="EMBL/GenBank/DDBJ databases">
        <authorList>
            <person name="Sun Q."/>
            <person name="Zhou Y."/>
        </authorList>
    </citation>
    <scope>NUCLEOTIDE SEQUENCE</scope>
    <source>
        <strain evidence="4">CGMCC 1.12181</strain>
    </source>
</reference>
<evidence type="ECO:0000313" key="4">
    <source>
        <dbReference type="EMBL" id="GGF89298.1"/>
    </source>
</evidence>
<sequence>MVAGGPPLTFNVCLDIDPTATVNVPLPVSVTPAYEFGDTPTGNNGPIVGTTDDFNITPILVTFEKSNNAPEGERPPGPSWPVSYTLNVDVANNNTIDNIVINDVLPPQFVLDTGSINISGGVNCVSGLPNISITCDSVNGTAASNDVVVSYSGYFDDVLDETTCQKDQAINTATLDADFNATAIPQLSDSNTIQLEHMSVQKSASPGVVNPGDTVTYTLNAQLSDYGNANRVILTDVLPDGVTFNSVLSGGVTPTVQNNTPAAGQTTLIFDVTAANGTVTAGSGFTLSYDATVNQSYNSGNAVLASDPLSNTVDLDYDLVEGASACGDDSAATILVAPVAISKDVVSTGPYMPGDTVTYRLSLAVPSGDTNGVVFEDFFPLPVFDATTIDTSLPLPNSSISLDLSDTLGLTPTSITTDAGTNSLTINWPNITTTTPQTLSVLVDVVVTDDPFADNLSLANLLRVSTSNTEAEVSTGITPVLIQVRAPELHMTKGVVSADQGNINPSTGVLPVDGDVTNVDAGDSISYQLTLENVGGAPAYDVVITDPAVAGLTACSVSTVTDGNGDVLAYSGSIGTGITLTNPLAANDGTIGAPYGTDTVLVTVNCTVASAVEIGSTLTNTATADYASQSGAVNFPTVSDDATATIGQPTMDKTIVSIAPNVDGNNGTITIGEVIQYQVEITLPEGVATNAVVTDQLDNGLTFLSFDSIVPSSGDITTDVAGGFAAVLAGASGSIGTRNASFDFGNLTNGNTNNGVAETITITYSVLVNDVGANQNGNNRNNAASFTSDSSSASDSAPNLRIREPALTINKTVSPSNADAGDTVTYTVVMNNTGTSPAFDVVISDALTDPDLNLVVGSVNTTSGVITTGNTPGDTTVRVDVASVAVSGSVTVTFQVQIDPTAESGDVLNNIASTSGSSLPGASLDERTYGPVTDDADVNIAPAQVVKSVLPATSTEQSEGVSGQGNPGLVDLTIGEEVTFNIVATLAEGVSPSVIITDTLPDNATGQMQVTGSQVISVGANLTPTNTWNPGDPGIISGANDNVVTFDFGAVTNTPDGVVNADDQIVVQVTGVVTSAAVNSGIEVLTNNVLIQYNTGLNVSGSADVEVVEPILNVNKSGSVNSADAGDTITYTITIDNTVPPSSARAFEATLSDTIPADLTFAGNLQVVSGWAPDVGSLQESGGVITATWAEFPIGQTVTISFDVTVDTSVSPEQVITNTATINWTSMPGAAPNERVGTDAESHAVTITASGLSKTVFDTSEPSTGTAQNGSEPDLTIGELVTYRMTVTLPEGTTNNTVMTDQLPNTTAKFDVVSSQIVSIGGNLTVPGGSVGDPGVATDTNADTYLDRISWTLGNIINAPDGINNSDDEITFEVVAVVVDDPVNQTNLNDIVNTATFSADGSSVTDTALVDIVEPLVTVTKTTLPASITADAGDTLTYQLTIAHQANSSADAFNLIVKDNLPVPGTEWINDGTASSTCPGFTVDSNAEPVIEFSFNSLALLPAPSSCTITYDVSVNNLVNPTQTYANTANLSYTSTPVIVAGQTRTSTDSDQTSFITPDPAVVKVTAGSSLGDTGDNQGNPLVPDLAIGETIDFTLTIIVPEGVTTNAVVTDQLPIGPGYLELISATVDSTGTSITNTTLPGTPVISDSNADTLNDRVVFDFGDITNQPDGVVDAGDQITMTVTARLVDNPGNMAIDTLTNNVTFTYGTGGPLTDSADVEVVEPNLGLAKSFGTVNDYVVPITLTMNNTGGSASAYDLVVEDVFDTNIWDAGGFSAVTIPVGFVLTTVAGPGPNQTTVRISSDGNFSPPDSSLEPNEVVSFTFNATLRSDVSIPTNIPNTATITEASSLPGTDPNERDYGPVNASDTLLLPALDSDKSVVLDADTNGSGGASPGETLNYTITVVNSGQAPATSVVVTDIPDPNGTLVVGSVTTNVGSVTTGNTPGDTTVAVNVGTLNIGATVTITYQVVINNPLPAGVDELVNQALIASQEVPDFDSNDPSTPDPDDPTIIPVDGAPDLVIVKDDGGTTTVPGGTVIYTLGYSNVGTQDATSVVITETVPANSTFDAGNSNGGWVCVPDGNAGSTCTINIGAVAVSDPVTTVNFAVTVDDPLPAGVNELNNTASIADDGANGNDLTPGDNTDSDNTPINAAPDLQVSKDDGGVTVQPGDVIGYTINYGNVGNQDATGVVITETVPVNSTFVPGSSSGSWVCVPDNNAGSTCTVSLASLAAGDNGSLIFAVQVDNPLAAGVTAINNAVVINDDGNNGPDPTPGDNNDTDDTPVNAVPDLTLVKDDGVALASPGDTLIYTLSYANVGNQNATGVSITDTVPTHTTFDAGNSSAGWSCANGAPAGSVCTFAIGAVAGGGSGAVSFAVIVDNPLAPGATSVVNAASVADDGTNGADPTPGNNTDSDTDSLTGTALDLAVSKDDGGVTVTPGDVVTYVISYENLGNIGATGVELNETVPMHSTFNAGSSTPGWACVPNGNAGSSCTYSVGTLNGGDSGSVNFAVTVDNPLPGGVTELNNTVTISDDGNNGPDIDTSNNSGSDNTPVTAAPDLVVTKVDQQSSVNAGDVLVYDISYENIGDQDATGVVITDTVPLHTSFDAGSSTPGWSCSPNGNAGSACTFNVGSVNAGDPPVTIQFAVLVDAALPDGVDTLNNTVSIIDDGNNGPDSDPTNNDDTEPTDVVAAPDLVITKTDGGLNSGPGQTIVYTLNYENIGSQDSVGVVITETIPANTTFNAGASDPAWSCSGTTPGNSCTYFVGNLNVGDTGMVIFAVDVDDPLPQNVQQIVNSVNIGDDGSNGPDEDLTNNDDDETTGLFLNPPVGVKTVEVDASDPRLLHWTFYWYNPNNNTDLPVFIFDEIPVGTTYTGTSSCTPDGTSTCTQPVYNAGLNRIELTAVISPDFGAAPNTPASALNHEVLIQFDTRINSNGAVVIENQANANWDENNNGDPNDDAQSGQEPVVTDDPTTTEVNDPTQVRTAFPIPTLSTWALLLLALMSVGIAVPAIRRRRSM</sequence>
<keyword evidence="5" id="KW-1185">Reference proteome</keyword>
<dbReference type="Proteomes" id="UP000605253">
    <property type="component" value="Unassembled WGS sequence"/>
</dbReference>
<feature type="compositionally biased region" description="Polar residues" evidence="1">
    <location>
        <begin position="2138"/>
        <end position="2148"/>
    </location>
</feature>
<feature type="domain" description="DUF11" evidence="3">
    <location>
        <begin position="2691"/>
        <end position="2816"/>
    </location>
</feature>
<feature type="compositionally biased region" description="Low complexity" evidence="1">
    <location>
        <begin position="2665"/>
        <end position="2676"/>
    </location>
</feature>
<feature type="domain" description="DUF11" evidence="3">
    <location>
        <begin position="1891"/>
        <end position="1999"/>
    </location>
</feature>
<feature type="domain" description="DUF11" evidence="3">
    <location>
        <begin position="1112"/>
        <end position="1223"/>
    </location>
</feature>
<feature type="domain" description="DUF11" evidence="3">
    <location>
        <begin position="2018"/>
        <end position="2143"/>
    </location>
</feature>
<feature type="region of interest" description="Disordered" evidence="1">
    <location>
        <begin position="779"/>
        <end position="799"/>
    </location>
</feature>
<proteinExistence type="predicted"/>
<accession>A0A917CI03</accession>
<feature type="compositionally biased region" description="Polar residues" evidence="1">
    <location>
        <begin position="2539"/>
        <end position="2550"/>
    </location>
</feature>
<feature type="domain" description="DUF11" evidence="3">
    <location>
        <begin position="2556"/>
        <end position="2681"/>
    </location>
</feature>
<evidence type="ECO:0000313" key="5">
    <source>
        <dbReference type="Proteomes" id="UP000605253"/>
    </source>
</evidence>
<comment type="caution">
    <text evidence="4">The sequence shown here is derived from an EMBL/GenBank/DDBJ whole genome shotgun (WGS) entry which is preliminary data.</text>
</comment>
<dbReference type="NCBIfam" id="TIGR01451">
    <property type="entry name" value="B_ant_repeat"/>
    <property type="match status" value="10"/>
</dbReference>
<feature type="region of interest" description="Disordered" evidence="1">
    <location>
        <begin position="2663"/>
        <end position="2684"/>
    </location>
</feature>
<feature type="region of interest" description="Disordered" evidence="1">
    <location>
        <begin position="2260"/>
        <end position="2281"/>
    </location>
</feature>
<feature type="domain" description="DUF11" evidence="3">
    <location>
        <begin position="2153"/>
        <end position="2277"/>
    </location>
</feature>
<dbReference type="PANTHER" id="PTHR34819">
    <property type="entry name" value="LARGE CYSTEINE-RICH PERIPLASMIC PROTEIN OMCB"/>
    <property type="match status" value="1"/>
</dbReference>
<feature type="domain" description="DUF11" evidence="3">
    <location>
        <begin position="807"/>
        <end position="915"/>
    </location>
</feature>
<feature type="region of interest" description="Disordered" evidence="1">
    <location>
        <begin position="2528"/>
        <end position="2550"/>
    </location>
</feature>
<dbReference type="InterPro" id="IPR047589">
    <property type="entry name" value="DUF11_rpt"/>
</dbReference>
<dbReference type="InterPro" id="IPR051172">
    <property type="entry name" value="Chlamydia_OmcB"/>
</dbReference>
<evidence type="ECO:0000256" key="1">
    <source>
        <dbReference type="SAM" id="MobiDB-lite"/>
    </source>
</evidence>
<organism evidence="4 5">
    <name type="scientific">Marinicella pacifica</name>
    <dbReference type="NCBI Taxonomy" id="1171543"/>
    <lineage>
        <taxon>Bacteria</taxon>
        <taxon>Pseudomonadati</taxon>
        <taxon>Pseudomonadota</taxon>
        <taxon>Gammaproteobacteria</taxon>
        <taxon>Lysobacterales</taxon>
        <taxon>Marinicellaceae</taxon>
        <taxon>Marinicella</taxon>
    </lineage>
</organism>
<keyword evidence="2" id="KW-0812">Transmembrane</keyword>
<feature type="region of interest" description="Disordered" evidence="1">
    <location>
        <begin position="2943"/>
        <end position="2978"/>
    </location>
</feature>
<dbReference type="InterPro" id="IPR013783">
    <property type="entry name" value="Ig-like_fold"/>
</dbReference>
<dbReference type="InterPro" id="IPR026466">
    <property type="entry name" value="Fim_isopep_form_D2_dom"/>
</dbReference>
<feature type="domain" description="DUF11" evidence="3">
    <location>
        <begin position="2422"/>
        <end position="2546"/>
    </location>
</feature>
<feature type="region of interest" description="Disordered" evidence="1">
    <location>
        <begin position="2394"/>
        <end position="2415"/>
    </location>
</feature>
<dbReference type="PANTHER" id="PTHR34819:SF3">
    <property type="entry name" value="CELL SURFACE PROTEIN"/>
    <property type="match status" value="1"/>
</dbReference>
<dbReference type="Gene3D" id="2.60.40.740">
    <property type="match status" value="8"/>
</dbReference>
<keyword evidence="2" id="KW-0472">Membrane</keyword>
<feature type="compositionally biased region" description="Polar residues" evidence="1">
    <location>
        <begin position="2405"/>
        <end position="2415"/>
    </location>
</feature>
<gene>
    <name evidence="4" type="ORF">GCM10011365_08130</name>
</gene>
<dbReference type="RefSeq" id="WP_188364417.1">
    <property type="nucleotide sequence ID" value="NZ_BAABJF010000004.1"/>
</dbReference>
<keyword evidence="2" id="KW-1133">Transmembrane helix</keyword>
<feature type="domain" description="DUF11" evidence="3">
    <location>
        <begin position="2287"/>
        <end position="2412"/>
    </location>
</feature>
<dbReference type="InterPro" id="IPR001434">
    <property type="entry name" value="OmcB-like_DUF11"/>
</dbReference>
<dbReference type="Pfam" id="PF01345">
    <property type="entry name" value="DUF11"/>
    <property type="match status" value="9"/>
</dbReference>
<dbReference type="Gene3D" id="2.60.40.10">
    <property type="entry name" value="Immunoglobulins"/>
    <property type="match status" value="1"/>
</dbReference>